<sequence>MTRSYAHSILSIAGSQHPTVSTFFYLFVCRSKGIYNWLCIDIYNVTNISIGILTIIDHFHGISCIV</sequence>
<evidence type="ECO:0000313" key="2">
    <source>
        <dbReference type="Proteomes" id="UP000193648"/>
    </source>
</evidence>
<reference evidence="1 2" key="1">
    <citation type="submission" date="2016-07" db="EMBL/GenBank/DDBJ databases">
        <title>Pervasive Adenine N6-methylation of Active Genes in Fungi.</title>
        <authorList>
            <consortium name="DOE Joint Genome Institute"/>
            <person name="Mondo S.J."/>
            <person name="Dannebaum R.O."/>
            <person name="Kuo R.C."/>
            <person name="Labutti K."/>
            <person name="Haridas S."/>
            <person name="Kuo A."/>
            <person name="Salamov A."/>
            <person name="Ahrendt S.R."/>
            <person name="Lipzen A."/>
            <person name="Sullivan W."/>
            <person name="Andreopoulos W.B."/>
            <person name="Clum A."/>
            <person name="Lindquist E."/>
            <person name="Daum C."/>
            <person name="Ramamoorthy G.K."/>
            <person name="Gryganskyi A."/>
            <person name="Culley D."/>
            <person name="Magnuson J.K."/>
            <person name="James T.Y."/>
            <person name="O'Malley M.A."/>
            <person name="Stajich J.E."/>
            <person name="Spatafora J.W."/>
            <person name="Visel A."/>
            <person name="Grigoriev I.V."/>
        </authorList>
    </citation>
    <scope>NUCLEOTIDE SEQUENCE [LARGE SCALE GENOMIC DNA]</scope>
    <source>
        <strain evidence="1 2">NRRL 3116</strain>
    </source>
</reference>
<comment type="caution">
    <text evidence="1">The sequence shown here is derived from an EMBL/GenBank/DDBJ whole genome shotgun (WGS) entry which is preliminary data.</text>
</comment>
<accession>A0A1Y2GAY4</accession>
<protein>
    <submittedName>
        <fullName evidence="1">Uncharacterized protein</fullName>
    </submittedName>
</protein>
<dbReference type="AlphaFoldDB" id="A0A1Y2GAY4"/>
<dbReference type="RefSeq" id="XP_021877296.1">
    <property type="nucleotide sequence ID" value="XM_022019714.1"/>
</dbReference>
<dbReference type="GeneID" id="33561559"/>
<proteinExistence type="predicted"/>
<evidence type="ECO:0000313" key="1">
    <source>
        <dbReference type="EMBL" id="ORZ05915.1"/>
    </source>
</evidence>
<dbReference type="InParanoid" id="A0A1Y2GAY4"/>
<organism evidence="1 2">
    <name type="scientific">Lobosporangium transversale</name>
    <dbReference type="NCBI Taxonomy" id="64571"/>
    <lineage>
        <taxon>Eukaryota</taxon>
        <taxon>Fungi</taxon>
        <taxon>Fungi incertae sedis</taxon>
        <taxon>Mucoromycota</taxon>
        <taxon>Mortierellomycotina</taxon>
        <taxon>Mortierellomycetes</taxon>
        <taxon>Mortierellales</taxon>
        <taxon>Mortierellaceae</taxon>
        <taxon>Lobosporangium</taxon>
    </lineage>
</organism>
<dbReference type="EMBL" id="MCFF01000048">
    <property type="protein sequence ID" value="ORZ05915.1"/>
    <property type="molecule type" value="Genomic_DNA"/>
</dbReference>
<gene>
    <name evidence="1" type="ORF">BCR41DRAFT_173529</name>
</gene>
<keyword evidence="2" id="KW-1185">Reference proteome</keyword>
<name>A0A1Y2GAY4_9FUNG</name>
<dbReference type="Proteomes" id="UP000193648">
    <property type="component" value="Unassembled WGS sequence"/>
</dbReference>